<accession>A0ABQ5GYE7</accession>
<comment type="caution">
    <text evidence="1">The sequence shown here is derived from an EMBL/GenBank/DDBJ whole genome shotgun (WGS) entry which is preliminary data.</text>
</comment>
<keyword evidence="2" id="KW-1185">Reference proteome</keyword>
<dbReference type="EMBL" id="BQNB010018982">
    <property type="protein sequence ID" value="GJT80344.1"/>
    <property type="molecule type" value="Genomic_DNA"/>
</dbReference>
<evidence type="ECO:0000313" key="1">
    <source>
        <dbReference type="EMBL" id="GJT80344.1"/>
    </source>
</evidence>
<reference evidence="1" key="2">
    <citation type="submission" date="2022-01" db="EMBL/GenBank/DDBJ databases">
        <authorList>
            <person name="Yamashiro T."/>
            <person name="Shiraishi A."/>
            <person name="Satake H."/>
            <person name="Nakayama K."/>
        </authorList>
    </citation>
    <scope>NUCLEOTIDE SEQUENCE</scope>
</reference>
<proteinExistence type="predicted"/>
<dbReference type="Proteomes" id="UP001151760">
    <property type="component" value="Unassembled WGS sequence"/>
</dbReference>
<protein>
    <submittedName>
        <fullName evidence="1">Uncharacterized protein</fullName>
    </submittedName>
</protein>
<gene>
    <name evidence="1" type="ORF">Tco_1054686</name>
</gene>
<name>A0ABQ5GYE7_9ASTR</name>
<reference evidence="1" key="1">
    <citation type="journal article" date="2022" name="Int. J. Mol. Sci.">
        <title>Draft Genome of Tanacetum Coccineum: Genomic Comparison of Closely Related Tanacetum-Family Plants.</title>
        <authorList>
            <person name="Yamashiro T."/>
            <person name="Shiraishi A."/>
            <person name="Nakayama K."/>
            <person name="Satake H."/>
        </authorList>
    </citation>
    <scope>NUCLEOTIDE SEQUENCE</scope>
</reference>
<organism evidence="1 2">
    <name type="scientific">Tanacetum coccineum</name>
    <dbReference type="NCBI Taxonomy" id="301880"/>
    <lineage>
        <taxon>Eukaryota</taxon>
        <taxon>Viridiplantae</taxon>
        <taxon>Streptophyta</taxon>
        <taxon>Embryophyta</taxon>
        <taxon>Tracheophyta</taxon>
        <taxon>Spermatophyta</taxon>
        <taxon>Magnoliopsida</taxon>
        <taxon>eudicotyledons</taxon>
        <taxon>Gunneridae</taxon>
        <taxon>Pentapetalae</taxon>
        <taxon>asterids</taxon>
        <taxon>campanulids</taxon>
        <taxon>Asterales</taxon>
        <taxon>Asteraceae</taxon>
        <taxon>Asteroideae</taxon>
        <taxon>Anthemideae</taxon>
        <taxon>Anthemidinae</taxon>
        <taxon>Tanacetum</taxon>
    </lineage>
</organism>
<evidence type="ECO:0000313" key="2">
    <source>
        <dbReference type="Proteomes" id="UP001151760"/>
    </source>
</evidence>
<sequence length="267" mass="31009">MITILLTHNDTSVTNDDSTNAYQPFKIRDYHEGSKRDKNFLCVTNLKQPFIQAECFSLVNNIPSSIYPRHIQEFYTRYYFDIPTLTLQFHVYGHDYAWDLRKLGRVLNVSSKGTLFYTKSTDTKAFMKLKNYHPSSFACDPPVNSITIQNTLIRPEFHCEGIPSKSWEKHQLHPHLNAWADVLLTNMFAKIKAQESLPSVVGHMLYCIKTKTPFNFAYFIARRLSGLAYNNEALPYDRVMTTLFEYLKNKHSNDASQMIKVEEVSPM</sequence>